<reference evidence="2" key="1">
    <citation type="submission" date="2018-07" db="EMBL/GenBank/DDBJ databases">
        <authorList>
            <person name="Quirk P.G."/>
            <person name="Krulwich T.A."/>
        </authorList>
    </citation>
    <scope>NUCLEOTIDE SEQUENCE</scope>
</reference>
<dbReference type="PANTHER" id="PTHR33303">
    <property type="entry name" value="CYTOPLASMIC PROTEIN-RELATED"/>
    <property type="match status" value="1"/>
</dbReference>
<protein>
    <recommendedName>
        <fullName evidence="1">CoA-binding domain-containing protein</fullName>
    </recommendedName>
</protein>
<dbReference type="InterPro" id="IPR036291">
    <property type="entry name" value="NAD(P)-bd_dom_sf"/>
</dbReference>
<dbReference type="InterPro" id="IPR003781">
    <property type="entry name" value="CoA-bd"/>
</dbReference>
<feature type="domain" description="CoA-binding" evidence="1">
    <location>
        <begin position="19"/>
        <end position="117"/>
    </location>
</feature>
<accession>A0A380TAC8</accession>
<name>A0A380TAC8_9ZZZZ</name>
<dbReference type="AlphaFoldDB" id="A0A380TAC8"/>
<organism evidence="2">
    <name type="scientific">metagenome</name>
    <dbReference type="NCBI Taxonomy" id="256318"/>
    <lineage>
        <taxon>unclassified sequences</taxon>
        <taxon>metagenomes</taxon>
    </lineage>
</organism>
<sequence length="150" mass="15997">MSAAPAALVYDDTWLRGILAGVRRIAIVGASADFMRPSHWIMAFLQERGYSVVPVNPKLAGTRLLNEVVYARLADVPPPIDLVDIFRASAAAGDSADEAITLRGSHGIGTIWMQTGVRNDAAAARAQRAGLSVVMNRCLKTEILRLLGGA</sequence>
<dbReference type="Pfam" id="PF13380">
    <property type="entry name" value="CoA_binding_2"/>
    <property type="match status" value="1"/>
</dbReference>
<evidence type="ECO:0000313" key="2">
    <source>
        <dbReference type="EMBL" id="SUS05201.1"/>
    </source>
</evidence>
<gene>
    <name evidence="2" type="ORF">DF3PB_1790008</name>
</gene>
<dbReference type="PANTHER" id="PTHR33303:SF2">
    <property type="entry name" value="COA-BINDING DOMAIN-CONTAINING PROTEIN"/>
    <property type="match status" value="1"/>
</dbReference>
<dbReference type="SUPFAM" id="SSF51735">
    <property type="entry name" value="NAD(P)-binding Rossmann-fold domains"/>
    <property type="match status" value="1"/>
</dbReference>
<dbReference type="EMBL" id="UIDG01000089">
    <property type="protein sequence ID" value="SUS05201.1"/>
    <property type="molecule type" value="Genomic_DNA"/>
</dbReference>
<proteinExistence type="predicted"/>
<dbReference type="SMART" id="SM00881">
    <property type="entry name" value="CoA_binding"/>
    <property type="match status" value="1"/>
</dbReference>
<evidence type="ECO:0000259" key="1">
    <source>
        <dbReference type="SMART" id="SM00881"/>
    </source>
</evidence>
<dbReference type="Gene3D" id="3.40.50.720">
    <property type="entry name" value="NAD(P)-binding Rossmann-like Domain"/>
    <property type="match status" value="1"/>
</dbReference>